<name>A0A3A4F089_9MICC</name>
<keyword evidence="2" id="KW-1133">Transmembrane helix</keyword>
<keyword evidence="2" id="KW-0812">Transmembrane</keyword>
<evidence type="ECO:0000256" key="2">
    <source>
        <dbReference type="SAM" id="Phobius"/>
    </source>
</evidence>
<evidence type="ECO:0000256" key="1">
    <source>
        <dbReference type="SAM" id="MobiDB-lite"/>
    </source>
</evidence>
<organism evidence="3 4">
    <name type="scientific">Nesterenkonia natronophila</name>
    <dbReference type="NCBI Taxonomy" id="2174932"/>
    <lineage>
        <taxon>Bacteria</taxon>
        <taxon>Bacillati</taxon>
        <taxon>Actinomycetota</taxon>
        <taxon>Actinomycetes</taxon>
        <taxon>Micrococcales</taxon>
        <taxon>Micrococcaceae</taxon>
        <taxon>Nesterenkonia</taxon>
    </lineage>
</organism>
<dbReference type="AlphaFoldDB" id="A0A3A4F089"/>
<reference evidence="3 4" key="1">
    <citation type="submission" date="2018-09" db="EMBL/GenBank/DDBJ databases">
        <title>Nesterenkonia natronophila sp. nov., an alkaliphilic actinobacteriume isolated from a soda lake, and emended description of the genus Nesterenkonia.</title>
        <authorList>
            <person name="Menes R.J."/>
            <person name="Iriarte A."/>
        </authorList>
    </citation>
    <scope>NUCLEOTIDE SEQUENCE [LARGE SCALE GENOMIC DNA]</scope>
    <source>
        <strain evidence="3 4">M8</strain>
    </source>
</reference>
<feature type="compositionally biased region" description="Basic and acidic residues" evidence="1">
    <location>
        <begin position="19"/>
        <end position="28"/>
    </location>
</feature>
<feature type="transmembrane region" description="Helical" evidence="2">
    <location>
        <begin position="146"/>
        <end position="169"/>
    </location>
</feature>
<dbReference type="Proteomes" id="UP000266615">
    <property type="component" value="Unassembled WGS sequence"/>
</dbReference>
<gene>
    <name evidence="3" type="ORF">D3250_05365</name>
</gene>
<dbReference type="OrthoDB" id="4966206at2"/>
<dbReference type="EMBL" id="QYZP01000002">
    <property type="protein sequence ID" value="RJN31582.1"/>
    <property type="molecule type" value="Genomic_DNA"/>
</dbReference>
<sequence length="319" mass="34048">MSTSPNDGADSQPPQGDDVPDHPEERPQPRYGAFASKDDAPQGGGDATAEPPPGATEGTAPQPGGPYNPYGQPTWGQSGGEQHGEEAPGTWQSGAWQQGYQSPSGNPYGEQQSQSAWQHSGSPQQHSGYPPQTYAGAERPRRPGTLWGALAALLAAGVTALIWGIYVFVTLPTQSLEEVFGGEFSQMFAEQMERQSAQDPELQDLSAQEMEEVTLLGIGMIALVWGFVLLALYVAAAFLGSMAGNAGRILATIWAGLSLLFFVLGYDGVSYALIFATVVLSIVAIVLMWLPSSSQYVRHRKWEKEVSRGGYYGNASPHS</sequence>
<keyword evidence="4" id="KW-1185">Reference proteome</keyword>
<feature type="transmembrane region" description="Helical" evidence="2">
    <location>
        <begin position="215"/>
        <end position="239"/>
    </location>
</feature>
<accession>A0A3A4F089</accession>
<evidence type="ECO:0000313" key="4">
    <source>
        <dbReference type="Proteomes" id="UP000266615"/>
    </source>
</evidence>
<feature type="transmembrane region" description="Helical" evidence="2">
    <location>
        <begin position="246"/>
        <end position="265"/>
    </location>
</feature>
<evidence type="ECO:0000313" key="3">
    <source>
        <dbReference type="EMBL" id="RJN31582.1"/>
    </source>
</evidence>
<feature type="compositionally biased region" description="Polar residues" evidence="1">
    <location>
        <begin position="90"/>
        <end position="127"/>
    </location>
</feature>
<comment type="caution">
    <text evidence="3">The sequence shown here is derived from an EMBL/GenBank/DDBJ whole genome shotgun (WGS) entry which is preliminary data.</text>
</comment>
<protein>
    <submittedName>
        <fullName evidence="3">Uncharacterized protein</fullName>
    </submittedName>
</protein>
<dbReference type="RefSeq" id="WP_119902369.1">
    <property type="nucleotide sequence ID" value="NZ_QYZP01000002.1"/>
</dbReference>
<feature type="region of interest" description="Disordered" evidence="1">
    <location>
        <begin position="1"/>
        <end position="140"/>
    </location>
</feature>
<proteinExistence type="predicted"/>
<keyword evidence="2" id="KW-0472">Membrane</keyword>
<feature type="transmembrane region" description="Helical" evidence="2">
    <location>
        <begin position="271"/>
        <end position="290"/>
    </location>
</feature>
<feature type="compositionally biased region" description="Low complexity" evidence="1">
    <location>
        <begin position="61"/>
        <end position="73"/>
    </location>
</feature>